<keyword evidence="2" id="KW-0436">Ligase</keyword>
<dbReference type="InterPro" id="IPR000873">
    <property type="entry name" value="AMP-dep_synth/lig_dom"/>
</dbReference>
<dbReference type="RefSeq" id="WP_064725004.1">
    <property type="nucleotide sequence ID" value="NZ_LJBJ02000003.1"/>
</dbReference>
<gene>
    <name evidence="8" type="ORF">AN277_0202840</name>
</gene>
<feature type="compositionally biased region" description="Basic and acidic residues" evidence="5">
    <location>
        <begin position="560"/>
        <end position="573"/>
    </location>
</feature>
<dbReference type="GO" id="GO:0015645">
    <property type="term" value="F:fatty acid ligase activity"/>
    <property type="evidence" value="ECO:0007669"/>
    <property type="project" value="TreeGrafter"/>
</dbReference>
<evidence type="ECO:0000313" key="8">
    <source>
        <dbReference type="EMBL" id="OAX52554.1"/>
    </source>
</evidence>
<dbReference type="PROSITE" id="PS00455">
    <property type="entry name" value="AMP_BINDING"/>
    <property type="match status" value="1"/>
</dbReference>
<dbReference type="Gene3D" id="3.30.300.30">
    <property type="match status" value="1"/>
</dbReference>
<dbReference type="InterPro" id="IPR042099">
    <property type="entry name" value="ANL_N_sf"/>
</dbReference>
<evidence type="ECO:0000256" key="2">
    <source>
        <dbReference type="ARBA" id="ARBA00022598"/>
    </source>
</evidence>
<keyword evidence="9" id="KW-1185">Reference proteome</keyword>
<evidence type="ECO:0000259" key="6">
    <source>
        <dbReference type="Pfam" id="PF00501"/>
    </source>
</evidence>
<keyword evidence="4" id="KW-0067">ATP-binding</keyword>
<dbReference type="AlphaFoldDB" id="A0A199NTY9"/>
<accession>A0A199NTY9</accession>
<dbReference type="InterPro" id="IPR045851">
    <property type="entry name" value="AMP-bd_C_sf"/>
</dbReference>
<evidence type="ECO:0000256" key="5">
    <source>
        <dbReference type="SAM" id="MobiDB-lite"/>
    </source>
</evidence>
<name>A0A199NTY9_9MICC</name>
<dbReference type="InterPro" id="IPR025110">
    <property type="entry name" value="AMP-bd_C"/>
</dbReference>
<feature type="domain" description="AMP-dependent synthetase/ligase" evidence="6">
    <location>
        <begin position="60"/>
        <end position="424"/>
    </location>
</feature>
<dbReference type="SUPFAM" id="SSF56801">
    <property type="entry name" value="Acetyl-CoA synthetase-like"/>
    <property type="match status" value="1"/>
</dbReference>
<feature type="domain" description="AMP-binding enzyme C-terminal" evidence="7">
    <location>
        <begin position="475"/>
        <end position="553"/>
    </location>
</feature>
<dbReference type="PANTHER" id="PTHR43605:SF10">
    <property type="entry name" value="ACYL-COA SYNTHETASE MEDIUM CHAIN FAMILY MEMBER 3"/>
    <property type="match status" value="1"/>
</dbReference>
<protein>
    <submittedName>
        <fullName evidence="8">AMP-dependent synthetase</fullName>
    </submittedName>
</protein>
<evidence type="ECO:0000259" key="7">
    <source>
        <dbReference type="Pfam" id="PF13193"/>
    </source>
</evidence>
<evidence type="ECO:0000313" key="9">
    <source>
        <dbReference type="Proteomes" id="UP000053171"/>
    </source>
</evidence>
<keyword evidence="3" id="KW-0547">Nucleotide-binding</keyword>
<dbReference type="InterPro" id="IPR020845">
    <property type="entry name" value="AMP-binding_CS"/>
</dbReference>
<comment type="similarity">
    <text evidence="1">Belongs to the ATP-dependent AMP-binding enzyme family.</text>
</comment>
<dbReference type="GO" id="GO:0006633">
    <property type="term" value="P:fatty acid biosynthetic process"/>
    <property type="evidence" value="ECO:0007669"/>
    <property type="project" value="TreeGrafter"/>
</dbReference>
<reference evidence="8" key="1">
    <citation type="submission" date="2016-06" db="EMBL/GenBank/DDBJ databases">
        <title>Identification of putative biosynthetic pathways for the production of bioactive secondary metabolites by the marine actinomycete Kocuria kristinae RUTW2-3.</title>
        <authorList>
            <person name="Waterworth S.C."/>
            <person name="Walmsley T.A."/>
            <person name="Matongo T."/>
            <person name="Davies-Coleman M.T."/>
            <person name="Dorrington R.A."/>
        </authorList>
    </citation>
    <scope>NUCLEOTIDE SEQUENCE [LARGE SCALE GENOMIC DNA]</scope>
    <source>
        <strain evidence="8">RUTW2-3</strain>
    </source>
</reference>
<dbReference type="GO" id="GO:0004321">
    <property type="term" value="F:fatty-acyl-CoA synthase activity"/>
    <property type="evidence" value="ECO:0007669"/>
    <property type="project" value="TreeGrafter"/>
</dbReference>
<evidence type="ECO:0000256" key="4">
    <source>
        <dbReference type="ARBA" id="ARBA00022840"/>
    </source>
</evidence>
<dbReference type="Pfam" id="PF00501">
    <property type="entry name" value="AMP-binding"/>
    <property type="match status" value="1"/>
</dbReference>
<dbReference type="Pfam" id="PF13193">
    <property type="entry name" value="AMP-binding_C"/>
    <property type="match status" value="1"/>
</dbReference>
<evidence type="ECO:0000256" key="1">
    <source>
        <dbReference type="ARBA" id="ARBA00006432"/>
    </source>
</evidence>
<dbReference type="PANTHER" id="PTHR43605">
    <property type="entry name" value="ACYL-COENZYME A SYNTHETASE"/>
    <property type="match status" value="1"/>
</dbReference>
<dbReference type="Proteomes" id="UP000053171">
    <property type="component" value="Unassembled WGS sequence"/>
</dbReference>
<evidence type="ECO:0000256" key="3">
    <source>
        <dbReference type="ARBA" id="ARBA00022741"/>
    </source>
</evidence>
<dbReference type="Gene3D" id="3.40.50.12780">
    <property type="entry name" value="N-terminal domain of ligase-like"/>
    <property type="match status" value="1"/>
</dbReference>
<feature type="region of interest" description="Disordered" evidence="5">
    <location>
        <begin position="560"/>
        <end position="595"/>
    </location>
</feature>
<dbReference type="GO" id="GO:0016405">
    <property type="term" value="F:CoA-ligase activity"/>
    <property type="evidence" value="ECO:0007669"/>
    <property type="project" value="UniProtKB-ARBA"/>
</dbReference>
<sequence length="595" mass="65657">MSTAPAHPGAVEFRAARDLLLELREDLDAAREAFRWPRPTHFNFALDWFDAVAATPERAEQEALVIVEEDGTSQRITYRQMSERSSRVAVWLRQLGVARGDRILVMLDNQVELWETMLAGTKLGAVLLPTTTMLGPRDLQDRVERGQVSWVVVGPGSVGKFAEVDGEFTVIETGPEAASRVTSPAGAHPHAAYEDSRVESACLEILEPTRAEDPLLLYFTSGTTSRAKLVEHSHVSYPIGHLSTMYWIGLRPGDVHLNVASPGWGKHAWSNFFAPWIAEATVLVHHYSRFDAAALMAVMERESVTSFCAPPTVWRMLIRADLTRLRTPPREAVSAGEPLDARVITRVQEAWGVEIRDGFGQTETTVQIASTPGMPLKAGALGRPAPGFDVELLDASTGQLITGPGQGEACLRTDPRPVGLMTGYVGDPERTERTLRDGLYRTGDVMRRDEDGLYTYVGRDDDVFKASDYKLSPFELEAVVLEHPEVAEAAVVPSPDPVRLAVPKVYVLPAADAQAGAQLAESVLAHCRERLAPYARIRRLEFAEALPRTVSGKIRRVELREREQRLHGPDSERTPAPGEAAEYAEADFPGLRRRR</sequence>
<dbReference type="InterPro" id="IPR051087">
    <property type="entry name" value="Mitochondrial_ACSM"/>
</dbReference>
<proteinExistence type="inferred from homology"/>
<comment type="caution">
    <text evidence="8">The sequence shown here is derived from an EMBL/GenBank/DDBJ whole genome shotgun (WGS) entry which is preliminary data.</text>
</comment>
<dbReference type="EMBL" id="LJBJ02000003">
    <property type="protein sequence ID" value="OAX52554.1"/>
    <property type="molecule type" value="Genomic_DNA"/>
</dbReference>
<dbReference type="GO" id="GO:0006637">
    <property type="term" value="P:acyl-CoA metabolic process"/>
    <property type="evidence" value="ECO:0007669"/>
    <property type="project" value="TreeGrafter"/>
</dbReference>
<organism evidence="8 9">
    <name type="scientific">Rothia kristinae</name>
    <dbReference type="NCBI Taxonomy" id="37923"/>
    <lineage>
        <taxon>Bacteria</taxon>
        <taxon>Bacillati</taxon>
        <taxon>Actinomycetota</taxon>
        <taxon>Actinomycetes</taxon>
        <taxon>Micrococcales</taxon>
        <taxon>Micrococcaceae</taxon>
        <taxon>Rothia</taxon>
    </lineage>
</organism>
<dbReference type="GO" id="GO:0005524">
    <property type="term" value="F:ATP binding"/>
    <property type="evidence" value="ECO:0007669"/>
    <property type="project" value="UniProtKB-KW"/>
</dbReference>